<accession>A0ABT2GAH4</accession>
<dbReference type="SUPFAM" id="SSF69118">
    <property type="entry name" value="AhpD-like"/>
    <property type="match status" value="1"/>
</dbReference>
<dbReference type="InterPro" id="IPR004675">
    <property type="entry name" value="AhpD_core"/>
</dbReference>
<evidence type="ECO:0000313" key="3">
    <source>
        <dbReference type="Proteomes" id="UP001165580"/>
    </source>
</evidence>
<dbReference type="Pfam" id="PF02627">
    <property type="entry name" value="CMD"/>
    <property type="match status" value="1"/>
</dbReference>
<evidence type="ECO:0000313" key="2">
    <source>
        <dbReference type="EMBL" id="MCS5713200.1"/>
    </source>
</evidence>
<evidence type="ECO:0000259" key="1">
    <source>
        <dbReference type="Pfam" id="PF02627"/>
    </source>
</evidence>
<protein>
    <submittedName>
        <fullName evidence="2">Carboxymuconolactone decarboxylase family protein</fullName>
    </submittedName>
</protein>
<dbReference type="Gene3D" id="1.20.1290.10">
    <property type="entry name" value="AhpD-like"/>
    <property type="match status" value="1"/>
</dbReference>
<dbReference type="InterPro" id="IPR029032">
    <property type="entry name" value="AhpD-like"/>
</dbReference>
<name>A0ABT2GAH4_9MICO</name>
<dbReference type="EMBL" id="JANTEZ010000001">
    <property type="protein sequence ID" value="MCS5713200.1"/>
    <property type="molecule type" value="Genomic_DNA"/>
</dbReference>
<organism evidence="2 3">
    <name type="scientific">Herbiconiux gentiana</name>
    <dbReference type="NCBI Taxonomy" id="2970912"/>
    <lineage>
        <taxon>Bacteria</taxon>
        <taxon>Bacillati</taxon>
        <taxon>Actinomycetota</taxon>
        <taxon>Actinomycetes</taxon>
        <taxon>Micrococcales</taxon>
        <taxon>Microbacteriaceae</taxon>
        <taxon>Herbiconiux</taxon>
    </lineage>
</organism>
<dbReference type="PANTHER" id="PTHR34846:SF5">
    <property type="entry name" value="CARBOXYMUCONOLACTONE DECARBOXYLASE-LIKE DOMAIN-CONTAINING PROTEIN"/>
    <property type="match status" value="1"/>
</dbReference>
<proteinExistence type="predicted"/>
<feature type="domain" description="Carboxymuconolactone decarboxylase-like" evidence="1">
    <location>
        <begin position="18"/>
        <end position="98"/>
    </location>
</feature>
<dbReference type="NCBIfam" id="TIGR00778">
    <property type="entry name" value="ahpD_dom"/>
    <property type="match status" value="1"/>
</dbReference>
<comment type="caution">
    <text evidence="2">The sequence shown here is derived from an EMBL/GenBank/DDBJ whole genome shotgun (WGS) entry which is preliminary data.</text>
</comment>
<dbReference type="Proteomes" id="UP001165580">
    <property type="component" value="Unassembled WGS sequence"/>
</dbReference>
<sequence>MTHLGHLDSAVPAAYQSLLAAGKAAGFAALDSGLDMLLIELVRIRSSQLNGCAFCLRMHTRDSIAHGETADRLAVLPAWRDSGYFSPTERAALAVAEEITLIADVQNDRRPATSDDTDSDAPEPLTPEQLAAVRWLTIVINAFNRIAITSHYDVSP</sequence>
<dbReference type="PANTHER" id="PTHR34846">
    <property type="entry name" value="4-CARBOXYMUCONOLACTONE DECARBOXYLASE FAMILY PROTEIN (AFU_ORTHOLOGUE AFUA_6G11590)"/>
    <property type="match status" value="1"/>
</dbReference>
<reference evidence="2" key="1">
    <citation type="submission" date="2022-08" db="EMBL/GenBank/DDBJ databases">
        <authorList>
            <person name="Deng Y."/>
            <person name="Han X.-F."/>
            <person name="Zhang Y.-Q."/>
        </authorList>
    </citation>
    <scope>NUCLEOTIDE SEQUENCE</scope>
    <source>
        <strain evidence="2">CPCC 205716</strain>
    </source>
</reference>
<dbReference type="InterPro" id="IPR003779">
    <property type="entry name" value="CMD-like"/>
</dbReference>
<gene>
    <name evidence="2" type="ORF">NVV95_01400</name>
</gene>
<dbReference type="RefSeq" id="WP_259484749.1">
    <property type="nucleotide sequence ID" value="NZ_JANTEZ010000001.1"/>
</dbReference>
<keyword evidence="3" id="KW-1185">Reference proteome</keyword>